<protein>
    <submittedName>
        <fullName evidence="1">F-box-like protein</fullName>
    </submittedName>
</protein>
<gene>
    <name evidence="1" type="ORF">RhiXN_10176</name>
</gene>
<dbReference type="Proteomes" id="UP000650533">
    <property type="component" value="Chromosome 11"/>
</dbReference>
<sequence length="508" mass="57595">MNYACDRSAPTAPIDKLPTELLIDVFLLVLSGHCQSTSCTSVDTPWDPISYPDCLTHVCYRWRMVAISVPSLWTHIDLNPHAPKGESLIDYARNYAHRSGTLPLELRLRDKACVRNDAYIMKNVFLLLGPRTKSLDFTITSPEILHFHRFVFEYLLPRISPRVFKTLRISCEVSLPDSFIAGRDSDPWVVFDSDNPNDYDWGPNILHWEQDFINYSFSGVTNLRLCGVFFNWSSPLYHGLVDLRLTSPPIGGATDIYVYTLRSILSKCPELRIFHFSLQLIIHNTTDDESLFEQPEEPVFLPELEVIHVSTANAYTGRHESFHVGSLLHLLAPGSKPLQLSLETGHNQNEHLLASDEMKGFFSRSKVERLCLRNGHQSINDLRFCHLPVLKFLVLDSCRHISAFADPSWPLVLQSVFVNAATLTLEDLRSIVGLCPDGLVLSRCMVLRMLMGQETALKSVPEVELQAIFPAVNFTTEDRLWCNLVAHWGLLISSSSLMYSCATVWFIS</sequence>
<accession>A0A8H8P5A0</accession>
<organism evidence="1 2">
    <name type="scientific">Rhizoctonia solani</name>
    <dbReference type="NCBI Taxonomy" id="456999"/>
    <lineage>
        <taxon>Eukaryota</taxon>
        <taxon>Fungi</taxon>
        <taxon>Dikarya</taxon>
        <taxon>Basidiomycota</taxon>
        <taxon>Agaricomycotina</taxon>
        <taxon>Agaricomycetes</taxon>
        <taxon>Cantharellales</taxon>
        <taxon>Ceratobasidiaceae</taxon>
        <taxon>Rhizoctonia</taxon>
    </lineage>
</organism>
<dbReference type="EMBL" id="CP059668">
    <property type="protein sequence ID" value="QRW23852.1"/>
    <property type="molecule type" value="Genomic_DNA"/>
</dbReference>
<evidence type="ECO:0000313" key="1">
    <source>
        <dbReference type="EMBL" id="QRW23852.1"/>
    </source>
</evidence>
<proteinExistence type="predicted"/>
<name>A0A8H8P5A0_9AGAM</name>
<dbReference type="Gene3D" id="1.20.1280.50">
    <property type="match status" value="1"/>
</dbReference>
<reference evidence="1" key="1">
    <citation type="submission" date="2020-05" db="EMBL/GenBank/DDBJ databases">
        <title>Evolutionary and genomic comparisons of hybrid uninucleate and nonhybrid Rhizoctonia fungi.</title>
        <authorList>
            <person name="Li C."/>
            <person name="Chen X."/>
        </authorList>
    </citation>
    <scope>NUCLEOTIDE SEQUENCE</scope>
    <source>
        <strain evidence="1">AG-1 IA</strain>
    </source>
</reference>
<dbReference type="RefSeq" id="XP_043184089.1">
    <property type="nucleotide sequence ID" value="XM_043329992.1"/>
</dbReference>
<dbReference type="KEGG" id="rsx:RhiXN_10176"/>
<dbReference type="AlphaFoldDB" id="A0A8H8P5A0"/>
<evidence type="ECO:0000313" key="2">
    <source>
        <dbReference type="Proteomes" id="UP000650533"/>
    </source>
</evidence>
<dbReference type="GeneID" id="67032455"/>